<dbReference type="InterPro" id="IPR015943">
    <property type="entry name" value="WD40/YVTN_repeat-like_dom_sf"/>
</dbReference>
<gene>
    <name evidence="10" type="ORF">KP509_33G025800</name>
</gene>
<feature type="domain" description="Enhancer of mRNA-decapping protein 4 C-terminal" evidence="9">
    <location>
        <begin position="1314"/>
        <end position="1431"/>
    </location>
</feature>
<dbReference type="EMBL" id="CM035438">
    <property type="protein sequence ID" value="KAH7285373.1"/>
    <property type="molecule type" value="Genomic_DNA"/>
</dbReference>
<keyword evidence="11" id="KW-1185">Reference proteome</keyword>
<feature type="compositionally biased region" description="Basic and acidic residues" evidence="8">
    <location>
        <begin position="925"/>
        <end position="941"/>
    </location>
</feature>
<dbReference type="PROSITE" id="PS50082">
    <property type="entry name" value="WD_REPEATS_2"/>
    <property type="match status" value="1"/>
</dbReference>
<feature type="compositionally biased region" description="Polar residues" evidence="8">
    <location>
        <begin position="781"/>
        <end position="795"/>
    </location>
</feature>
<feature type="region of interest" description="Disordered" evidence="8">
    <location>
        <begin position="65"/>
        <end position="122"/>
    </location>
</feature>
<evidence type="ECO:0000313" key="10">
    <source>
        <dbReference type="EMBL" id="KAH7285371.1"/>
    </source>
</evidence>
<evidence type="ECO:0000256" key="6">
    <source>
        <dbReference type="ARBA" id="ARBA00023054"/>
    </source>
</evidence>
<dbReference type="Gene3D" id="1.10.220.100">
    <property type="entry name" value="conserved c-terminal region of ge- 1"/>
    <property type="match status" value="1"/>
</dbReference>
<keyword evidence="6" id="KW-0175">Coiled coil</keyword>
<dbReference type="Gene3D" id="2.130.10.10">
    <property type="entry name" value="YVTN repeat-like/Quinoprotein amine dehydrogenase"/>
    <property type="match status" value="1"/>
</dbReference>
<keyword evidence="4 7" id="KW-0853">WD repeat</keyword>
<dbReference type="GO" id="GO:0031087">
    <property type="term" value="P:deadenylation-independent decapping of nuclear-transcribed mRNA"/>
    <property type="evidence" value="ECO:0007669"/>
    <property type="project" value="InterPro"/>
</dbReference>
<comment type="similarity">
    <text evidence="2">Belongs to the WD repeat EDC4 family.</text>
</comment>
<proteinExistence type="inferred from homology"/>
<dbReference type="Pfam" id="PF21289">
    <property type="entry name" value="EDC4_C"/>
    <property type="match status" value="1"/>
</dbReference>
<sequence length="1445" mass="157836">MDTTPLENSDVQNLFRNLNLSQTSSSHPTPSSYISSGHPFHNFPPSSFQQAESYNTLTNTLSSSYSEVSDGPVLQQHPSFSQDHLFPHHNTSSQVLPSSSPLPDPASILLHTNRSSRPSSPALDSARLMALLSGELTSGLETSASLELPSSSVHSFSSETACPAVFVPALPSAPPMSLAPVSSHGRLANNVLPRGRSLKGEHVVYNVDARVTGEIPAQLEVNPITMYTSQNILLNGRQIAVNRNYICYGLRPKRHIRILNINTPALRSLLRGHSERVTDMAFFAEDVHVLASASSDGKVFVRKVLEGPDEDGELQIRDEILLALQFTGDWDSVHPRICWLSDTQDVLMVGISKYVFTVDIPTVRNSAAPDGFDMEEPVCCSVKEVIEGVCCIIEHDGNITDIATSQCGLSVSASKDGTIRLWKDHNSSSLIPHRGQEVCAVALLSASHHPDHIILLSAGPLNRELRLWVPLTKEGWLPPSGQCNWKCIQTLELTSSGGNVEDEFFNQVLVVPRSNIILLANAKKSALYVVHVDFGSSPADTRLDYLTEFSVMLPILSFTATSENIANGDRFLQVYCVQTQAIQQYSLDLAQCLPPVGQYASESSLDSRVQLSTDMIANRVASYEAESIAADTMGTSSSAGTSFPANQSVPFGSCDMDLVGDSRVIGISTSDTMDSLTREIGVHVSKGSSPAPEVELTVRSPRGSPLTKMRVKSLDDFHVSTSRETLDYFSSFEQSGDPNDRPAASSIPSSPKQTIWEPPPSSSQRIHINNPFRMNEDKEWQPSSGMASVSEAQSNAGSSMHLITPSELMSMVTRTKIDVEEGPLRAPYGMDILKELMKPVSGCEASVAKGDFESLTVETKEMNETAKFLPDDVGPKKVVLLRRGVPGLDPRMRIFHAPIMDNTTGTSLSESAHRMQDVDSMMGEESVREDDQAASEEKEPLHTAPGDENIEQFHEASALVDGIQMLSVVPQTRRKKNKNKTDINVLMNPIISSSATMSNVTSISEQDSSRISSGVLPSKLPTQFIEMQDAVNQLLAMQRDFQKQLQLMQAVPVAKELKRVEVVIGQRMEKVLKAHMDALWARLQEDFSKREKVEREQMQHLSSFLSNYLNKDLVSALERALKKELSTIGSSVARLVAPNVDKSITMAVMEAFQKGINEKGVTQIEKSIGAKIEASMSRQLHSQFQTTGKVALQEALRSSLEVSVIPAFERSCQSMFAQVDAAFQKGLFDTQAQTQQFLASSGITSALQEAVTSATSLAASLKGELADGHRRLLAVIEGTGVSHGPYTVNGALPDKVMTVQHVEESLDPTKELTRLLAERKYEEAFDKALSLTDVGVVSWLCNQVDLQAILTTTPLPLSQGVLLALIQQLGFDLRNDTGKKLGWIKDAALALNPMDPGLPPHVMRHILEKLYNNLHGLLTTSISADLMFSTRLMIHVVNSLLTACK</sequence>
<evidence type="ECO:0000256" key="2">
    <source>
        <dbReference type="ARBA" id="ARBA00009639"/>
    </source>
</evidence>
<comment type="subcellular location">
    <subcellularLocation>
        <location evidence="1">Cytoplasm</location>
        <location evidence="1">P-body</location>
    </subcellularLocation>
</comment>
<protein>
    <recommendedName>
        <fullName evidence="9">Enhancer of mRNA-decapping protein 4 C-terminal domain-containing protein</fullName>
    </recommendedName>
</protein>
<feature type="region of interest" description="Disordered" evidence="8">
    <location>
        <begin position="916"/>
        <end position="947"/>
    </location>
</feature>
<evidence type="ECO:0000256" key="8">
    <source>
        <dbReference type="SAM" id="MobiDB-lite"/>
    </source>
</evidence>
<feature type="compositionally biased region" description="Low complexity" evidence="8">
    <location>
        <begin position="92"/>
        <end position="110"/>
    </location>
</feature>
<dbReference type="InterPro" id="IPR045152">
    <property type="entry name" value="EDC4-like"/>
</dbReference>
<dbReference type="SMART" id="SM00320">
    <property type="entry name" value="WD40"/>
    <property type="match status" value="2"/>
</dbReference>
<feature type="repeat" description="WD" evidence="7">
    <location>
        <begin position="392"/>
        <end position="423"/>
    </location>
</feature>
<feature type="region of interest" description="Disordered" evidence="8">
    <location>
        <begin position="730"/>
        <end position="795"/>
    </location>
</feature>
<organism evidence="10 11">
    <name type="scientific">Ceratopteris richardii</name>
    <name type="common">Triangle waterfern</name>
    <dbReference type="NCBI Taxonomy" id="49495"/>
    <lineage>
        <taxon>Eukaryota</taxon>
        <taxon>Viridiplantae</taxon>
        <taxon>Streptophyta</taxon>
        <taxon>Embryophyta</taxon>
        <taxon>Tracheophyta</taxon>
        <taxon>Polypodiopsida</taxon>
        <taxon>Polypodiidae</taxon>
        <taxon>Polypodiales</taxon>
        <taxon>Pteridineae</taxon>
        <taxon>Pteridaceae</taxon>
        <taxon>Parkerioideae</taxon>
        <taxon>Ceratopteris</taxon>
    </lineage>
</organism>
<feature type="region of interest" description="Disordered" evidence="8">
    <location>
        <begin position="684"/>
        <end position="705"/>
    </location>
</feature>
<dbReference type="EMBL" id="CM035438">
    <property type="protein sequence ID" value="KAH7285372.1"/>
    <property type="molecule type" value="Genomic_DNA"/>
</dbReference>
<dbReference type="SUPFAM" id="SSF50978">
    <property type="entry name" value="WD40 repeat-like"/>
    <property type="match status" value="1"/>
</dbReference>
<evidence type="ECO:0000256" key="4">
    <source>
        <dbReference type="ARBA" id="ARBA00022574"/>
    </source>
</evidence>
<keyword evidence="5" id="KW-0677">Repeat</keyword>
<dbReference type="Proteomes" id="UP000825935">
    <property type="component" value="Chromosome 33"/>
</dbReference>
<dbReference type="OMA" id="MPMPSEF"/>
<evidence type="ECO:0000256" key="3">
    <source>
        <dbReference type="ARBA" id="ARBA00022490"/>
    </source>
</evidence>
<dbReference type="EMBL" id="CM035438">
    <property type="protein sequence ID" value="KAH7285371.1"/>
    <property type="molecule type" value="Genomic_DNA"/>
</dbReference>
<dbReference type="Pfam" id="PF00400">
    <property type="entry name" value="WD40"/>
    <property type="match status" value="2"/>
</dbReference>
<evidence type="ECO:0000256" key="5">
    <source>
        <dbReference type="ARBA" id="ARBA00022737"/>
    </source>
</evidence>
<keyword evidence="3" id="KW-0963">Cytoplasm</keyword>
<dbReference type="GO" id="GO:0000932">
    <property type="term" value="C:P-body"/>
    <property type="evidence" value="ECO:0007669"/>
    <property type="project" value="UniProtKB-SubCell"/>
</dbReference>
<evidence type="ECO:0000256" key="7">
    <source>
        <dbReference type="PROSITE-ProRule" id="PRU00221"/>
    </source>
</evidence>
<dbReference type="FunFam" id="1.10.220.100:FF:000001">
    <property type="entry name" value="Enhancer of mRNA-decapping protein 4"/>
    <property type="match status" value="1"/>
</dbReference>
<dbReference type="InterPro" id="IPR001680">
    <property type="entry name" value="WD40_rpt"/>
</dbReference>
<evidence type="ECO:0000256" key="1">
    <source>
        <dbReference type="ARBA" id="ARBA00004201"/>
    </source>
</evidence>
<evidence type="ECO:0000313" key="11">
    <source>
        <dbReference type="Proteomes" id="UP000825935"/>
    </source>
</evidence>
<reference evidence="10" key="1">
    <citation type="submission" date="2021-08" db="EMBL/GenBank/DDBJ databases">
        <title>WGS assembly of Ceratopteris richardii.</title>
        <authorList>
            <person name="Marchant D.B."/>
            <person name="Chen G."/>
            <person name="Jenkins J."/>
            <person name="Shu S."/>
            <person name="Leebens-Mack J."/>
            <person name="Grimwood J."/>
            <person name="Schmutz J."/>
            <person name="Soltis P."/>
            <person name="Soltis D."/>
            <person name="Chen Z.-H."/>
        </authorList>
    </citation>
    <scope>NUCLEOTIDE SEQUENCE</scope>
    <source>
        <strain evidence="10">Whitten #5841</strain>
        <tissue evidence="10">Leaf</tissue>
    </source>
</reference>
<dbReference type="PANTHER" id="PTHR15598">
    <property type="entry name" value="ENHANCER OF MRNA-DECAPPING PROTEIN 4"/>
    <property type="match status" value="1"/>
</dbReference>
<dbReference type="InterPro" id="IPR049404">
    <property type="entry name" value="EDC4_C"/>
</dbReference>
<comment type="caution">
    <text evidence="10">The sequence shown here is derived from an EMBL/GenBank/DDBJ whole genome shotgun (WGS) entry which is preliminary data.</text>
</comment>
<name>A0A8T2QPW4_CERRI</name>
<evidence type="ECO:0000259" key="9">
    <source>
        <dbReference type="Pfam" id="PF21289"/>
    </source>
</evidence>
<dbReference type="PANTHER" id="PTHR15598:SF5">
    <property type="entry name" value="ENHANCER OF MRNA-DECAPPING PROTEIN 4"/>
    <property type="match status" value="1"/>
</dbReference>
<dbReference type="EMBL" id="CM035438">
    <property type="protein sequence ID" value="KAH7285374.1"/>
    <property type="molecule type" value="Genomic_DNA"/>
</dbReference>
<accession>A0A8T2QPW4</accession>
<dbReference type="InterPro" id="IPR036322">
    <property type="entry name" value="WD40_repeat_dom_sf"/>
</dbReference>
<dbReference type="OrthoDB" id="21128at2759"/>
<dbReference type="InterPro" id="IPR044938">
    <property type="entry name" value="EDC4_C_sf"/>
</dbReference>